<name>A0A8B8QW12_9MYRT</name>
<protein>
    <recommendedName>
        <fullName evidence="2">ACT domain-containing protein ACR</fullName>
    </recommendedName>
    <alternativeName>
        <fullName evidence="2">Protein ACT DOMAIN REPEATS</fullName>
    </alternativeName>
</protein>
<reference evidence="5" key="1">
    <citation type="submission" date="2025-08" db="UniProtKB">
        <authorList>
            <consortium name="RefSeq"/>
        </authorList>
    </citation>
    <scope>IDENTIFICATION</scope>
    <source>
        <tissue evidence="5">Leaf</tissue>
    </source>
</reference>
<evidence type="ECO:0000256" key="1">
    <source>
        <dbReference type="ARBA" id="ARBA00022737"/>
    </source>
</evidence>
<keyword evidence="1 2" id="KW-0677">Repeat</keyword>
<dbReference type="PROSITE" id="PS51671">
    <property type="entry name" value="ACT"/>
    <property type="match status" value="1"/>
</dbReference>
<dbReference type="GeneID" id="115755317"/>
<dbReference type="InterPro" id="IPR045865">
    <property type="entry name" value="ACT-like_dom_sf"/>
</dbReference>
<keyword evidence="4" id="KW-1185">Reference proteome</keyword>
<dbReference type="AlphaFoldDB" id="A0A8B8QW12"/>
<dbReference type="Pfam" id="PF24931">
    <property type="entry name" value="ACT_ACR9_3rd"/>
    <property type="match status" value="1"/>
</dbReference>
<dbReference type="InterPro" id="IPR002912">
    <property type="entry name" value="ACT_dom"/>
</dbReference>
<dbReference type="InterPro" id="IPR040217">
    <property type="entry name" value="ACR1-12"/>
</dbReference>
<dbReference type="Pfam" id="PF24926">
    <property type="entry name" value="ACT_ACR9_C"/>
    <property type="match status" value="1"/>
</dbReference>
<dbReference type="Proteomes" id="UP000827889">
    <property type="component" value="Chromosome 8"/>
</dbReference>
<dbReference type="SUPFAM" id="SSF55021">
    <property type="entry name" value="ACT-like"/>
    <property type="match status" value="2"/>
</dbReference>
<dbReference type="GO" id="GO:0016597">
    <property type="term" value="F:amino acid binding"/>
    <property type="evidence" value="ECO:0007669"/>
    <property type="project" value="UniProtKB-UniRule"/>
</dbReference>
<dbReference type="PANTHER" id="PTHR31096:SF74">
    <property type="entry name" value="ACT DOMAIN-CONTAINING PROTEIN ACR"/>
    <property type="match status" value="1"/>
</dbReference>
<dbReference type="InterPro" id="IPR056805">
    <property type="entry name" value="ACT_ACR9/10_C"/>
</dbReference>
<feature type="domain" description="ACT" evidence="3">
    <location>
        <begin position="114"/>
        <end position="197"/>
    </location>
</feature>
<evidence type="ECO:0000256" key="2">
    <source>
        <dbReference type="RuleBase" id="RU369043"/>
    </source>
</evidence>
<evidence type="ECO:0000313" key="4">
    <source>
        <dbReference type="Proteomes" id="UP000827889"/>
    </source>
</evidence>
<dbReference type="Pfam" id="PF24914">
    <property type="entry name" value="ACR10_N"/>
    <property type="match status" value="1"/>
</dbReference>
<evidence type="ECO:0000313" key="5">
    <source>
        <dbReference type="RefSeq" id="XP_030550523.2"/>
    </source>
</evidence>
<evidence type="ECO:0000259" key="3">
    <source>
        <dbReference type="PROSITE" id="PS51671"/>
    </source>
</evidence>
<organism evidence="4 5">
    <name type="scientific">Rhodamnia argentea</name>
    <dbReference type="NCBI Taxonomy" id="178133"/>
    <lineage>
        <taxon>Eukaryota</taxon>
        <taxon>Viridiplantae</taxon>
        <taxon>Streptophyta</taxon>
        <taxon>Embryophyta</taxon>
        <taxon>Tracheophyta</taxon>
        <taxon>Spermatophyta</taxon>
        <taxon>Magnoliopsida</taxon>
        <taxon>eudicotyledons</taxon>
        <taxon>Gunneridae</taxon>
        <taxon>Pentapetalae</taxon>
        <taxon>rosids</taxon>
        <taxon>malvids</taxon>
        <taxon>Myrtales</taxon>
        <taxon>Myrtaceae</taxon>
        <taxon>Myrtoideae</taxon>
        <taxon>Myrteae</taxon>
        <taxon>Australasian group</taxon>
        <taxon>Rhodamnia</taxon>
    </lineage>
</organism>
<proteinExistence type="predicted"/>
<dbReference type="KEGG" id="rarg:115755317"/>
<dbReference type="PANTHER" id="PTHR31096">
    <property type="entry name" value="ACT DOMAIN-CONTAINING PROTEIN ACR4-RELATED"/>
    <property type="match status" value="1"/>
</dbReference>
<dbReference type="RefSeq" id="XP_030550523.2">
    <property type="nucleotide sequence ID" value="XM_030694663.2"/>
</dbReference>
<gene>
    <name evidence="5" type="primary">LOC115755317</name>
</gene>
<comment type="function">
    <text evidence="2">Binds amino acids.</text>
</comment>
<accession>A0A8B8QW12</accession>
<dbReference type="InterPro" id="IPR056816">
    <property type="entry name" value="ACR2/9/10_N"/>
</dbReference>
<sequence>MGILDACEDAVQITDSEEAKDTTVITVNCPDKTGLGCDLCRIILLFGLSITKGDVSTDGKWCYIVLWVVGKPTTRWALLKKRLLEVCPSYFSMSGIKYYRPEMDKPEPHGVFLLKFWCSCDRKGLLHDVTRVLCELELTIKRVKVSTAPDGRVMDLFFVTDSRALLHTQQRQEETTRRLRDVLGDSILSCEIEMAGPEVTTCSQGSLFLPSAVAEDMFSLELSSEKPTASLFSNPLSIIMDNSISRSHTVVQVLCQDHKGLIYDIMGTLKDYNIQVSYGRFCAKANGNCEVELFILQADGNKIVDLNKKNTLCSRLRMELWHPLRVAVVNRGPDTELLVANPVALSGRGRPLVFHDITLALETLNTRIFSVEIGRHMVHNREWEVYRILIDEADSLRVPRKKIKEGVRNKLMGWE</sequence>